<keyword evidence="2" id="KW-0813">Transport</keyword>
<organism evidence="8 9">
    <name type="scientific">Pseudoxanthomonas composti</name>
    <dbReference type="NCBI Taxonomy" id="2137479"/>
    <lineage>
        <taxon>Bacteria</taxon>
        <taxon>Pseudomonadati</taxon>
        <taxon>Pseudomonadota</taxon>
        <taxon>Gammaproteobacteria</taxon>
        <taxon>Lysobacterales</taxon>
        <taxon>Lysobacteraceae</taxon>
        <taxon>Pseudoxanthomonas</taxon>
    </lineage>
</organism>
<dbReference type="GO" id="GO:0006835">
    <property type="term" value="P:dicarboxylic acid transport"/>
    <property type="evidence" value="ECO:0007669"/>
    <property type="project" value="TreeGrafter"/>
</dbReference>
<feature type="transmembrane region" description="Helical" evidence="7">
    <location>
        <begin position="245"/>
        <end position="267"/>
    </location>
</feature>
<evidence type="ECO:0000256" key="3">
    <source>
        <dbReference type="ARBA" id="ARBA00022475"/>
    </source>
</evidence>
<dbReference type="Proteomes" id="UP000289784">
    <property type="component" value="Unassembled WGS sequence"/>
</dbReference>
<evidence type="ECO:0000313" key="8">
    <source>
        <dbReference type="EMBL" id="RXR04281.1"/>
    </source>
</evidence>
<evidence type="ECO:0000256" key="4">
    <source>
        <dbReference type="ARBA" id="ARBA00022692"/>
    </source>
</evidence>
<dbReference type="EMBL" id="SAWZ01000006">
    <property type="protein sequence ID" value="RXR04281.1"/>
    <property type="molecule type" value="Genomic_DNA"/>
</dbReference>
<sequence length="439" mass="45944">MSQPETSSPSKKMPLHWKMAIGFAAGLILGLIVHGTVGAEAPGVVWVTNNLTQPAGSLFLRLIFMLVLPLLFSALVVGVSEMGDVRALGRIGWKTLGYTVLVSTIAVVIGLVLVNVLKPGGGMDQGVAQQMLAASADRAQAIVSRNAQAESPSGLGLLLSMVPDNVVGAAAENEILGVMFFALMVGVGVVLTQSEKTDVFKRAVEGLFEISMTLIGLVIRLAPYAVFCFMFNLAALFGWDLLAKLGAYVGVVVLALGIHMFVVYSAAVKFAGYSPLAWFKGVQEVMVMSFSTSSSNATLPTSLRVAEEKLKLPNKVSRFVLTIGATANQNGTALFEGVTVLFLAQFFGVELDLLQQLTVMFVCILGGVGTAGVPGGSLPVVALICGMVGVPPEGIGIILGVDRFLDMCRTTLNTTGDLVLATLVSKGEHDAPDPDALGT</sequence>
<name>A0A4V1N0Y3_9GAMM</name>
<dbReference type="PRINTS" id="PR00173">
    <property type="entry name" value="EDTRNSPORT"/>
</dbReference>
<accession>A0A4V1N0Y3</accession>
<dbReference type="GO" id="GO:0005886">
    <property type="term" value="C:plasma membrane"/>
    <property type="evidence" value="ECO:0007669"/>
    <property type="project" value="UniProtKB-SubCell"/>
</dbReference>
<dbReference type="GO" id="GO:0015293">
    <property type="term" value="F:symporter activity"/>
    <property type="evidence" value="ECO:0007669"/>
    <property type="project" value="UniProtKB-KW"/>
</dbReference>
<dbReference type="PANTHER" id="PTHR42865:SF7">
    <property type="entry name" value="PROTON_GLUTAMATE-ASPARTATE SYMPORTER"/>
    <property type="match status" value="1"/>
</dbReference>
<proteinExistence type="predicted"/>
<dbReference type="InterPro" id="IPR036458">
    <property type="entry name" value="Na:dicarbo_symporter_sf"/>
</dbReference>
<comment type="caution">
    <text evidence="8">The sequence shown here is derived from an EMBL/GenBank/DDBJ whole genome shotgun (WGS) entry which is preliminary data.</text>
</comment>
<dbReference type="OrthoDB" id="9766690at2"/>
<dbReference type="Gene3D" id="1.10.3860.10">
    <property type="entry name" value="Sodium:dicarboxylate symporter"/>
    <property type="match status" value="1"/>
</dbReference>
<feature type="transmembrane region" description="Helical" evidence="7">
    <location>
        <begin position="62"/>
        <end position="83"/>
    </location>
</feature>
<keyword evidence="9" id="KW-1185">Reference proteome</keyword>
<protein>
    <submittedName>
        <fullName evidence="8">Dicarboxylate/amino acid:cation symporter</fullName>
    </submittedName>
</protein>
<feature type="transmembrane region" description="Helical" evidence="7">
    <location>
        <begin position="214"/>
        <end position="239"/>
    </location>
</feature>
<dbReference type="SUPFAM" id="SSF118215">
    <property type="entry name" value="Proton glutamate symport protein"/>
    <property type="match status" value="1"/>
</dbReference>
<evidence type="ECO:0000256" key="2">
    <source>
        <dbReference type="ARBA" id="ARBA00022448"/>
    </source>
</evidence>
<feature type="transmembrane region" description="Helical" evidence="7">
    <location>
        <begin position="175"/>
        <end position="193"/>
    </location>
</feature>
<evidence type="ECO:0000313" key="9">
    <source>
        <dbReference type="Proteomes" id="UP000289784"/>
    </source>
</evidence>
<keyword evidence="4 7" id="KW-0812">Transmembrane</keyword>
<keyword evidence="5 7" id="KW-1133">Transmembrane helix</keyword>
<comment type="subcellular location">
    <subcellularLocation>
        <location evidence="1">Cell membrane</location>
        <topology evidence="1">Multi-pass membrane protein</topology>
    </subcellularLocation>
</comment>
<gene>
    <name evidence="8" type="ORF">EPA99_12420</name>
</gene>
<evidence type="ECO:0000256" key="6">
    <source>
        <dbReference type="ARBA" id="ARBA00023136"/>
    </source>
</evidence>
<evidence type="ECO:0000256" key="1">
    <source>
        <dbReference type="ARBA" id="ARBA00004651"/>
    </source>
</evidence>
<dbReference type="Pfam" id="PF00375">
    <property type="entry name" value="SDF"/>
    <property type="match status" value="1"/>
</dbReference>
<evidence type="ECO:0000256" key="5">
    <source>
        <dbReference type="ARBA" id="ARBA00022989"/>
    </source>
</evidence>
<dbReference type="PANTHER" id="PTHR42865">
    <property type="entry name" value="PROTON/GLUTAMATE-ASPARTATE SYMPORTER"/>
    <property type="match status" value="1"/>
</dbReference>
<evidence type="ECO:0000256" key="7">
    <source>
        <dbReference type="SAM" id="Phobius"/>
    </source>
</evidence>
<dbReference type="AlphaFoldDB" id="A0A4V1N0Y3"/>
<keyword evidence="3" id="KW-1003">Cell membrane</keyword>
<reference evidence="8 9" key="1">
    <citation type="submission" date="2019-01" db="EMBL/GenBank/DDBJ databases">
        <title>Pseudoxanthomonas composti sp. nov., isolated from compost.</title>
        <authorList>
            <person name="Yang G."/>
        </authorList>
    </citation>
    <scope>NUCLEOTIDE SEQUENCE [LARGE SCALE GENOMIC DNA]</scope>
    <source>
        <strain evidence="8 9">GSS15</strain>
    </source>
</reference>
<feature type="transmembrane region" description="Helical" evidence="7">
    <location>
        <begin position="95"/>
        <end position="117"/>
    </location>
</feature>
<keyword evidence="6 7" id="KW-0472">Membrane</keyword>
<dbReference type="RefSeq" id="WP_129471552.1">
    <property type="nucleotide sequence ID" value="NZ_SAWZ01000006.1"/>
</dbReference>
<dbReference type="InterPro" id="IPR001991">
    <property type="entry name" value="Na-dicarboxylate_symporter"/>
</dbReference>